<protein>
    <recommendedName>
        <fullName evidence="6">Cation/H+ exchanger transmembrane domain-containing protein</fullName>
    </recommendedName>
</protein>
<dbReference type="PANTHER" id="PTHR46157:SF4">
    <property type="entry name" value="K(+) EFFLUX ANTIPORTER 3, CHLOROPLASTIC"/>
    <property type="match status" value="1"/>
</dbReference>
<organism evidence="7">
    <name type="scientific">Compsopogon caeruleus</name>
    <dbReference type="NCBI Taxonomy" id="31354"/>
    <lineage>
        <taxon>Eukaryota</taxon>
        <taxon>Rhodophyta</taxon>
        <taxon>Compsopogonophyceae</taxon>
        <taxon>Compsopogonales</taxon>
        <taxon>Compsopogonaceae</taxon>
        <taxon>Compsopogon</taxon>
    </lineage>
</organism>
<dbReference type="PANTHER" id="PTHR46157">
    <property type="entry name" value="K(+) EFFLUX ANTIPORTER 3, CHLOROPLASTIC"/>
    <property type="match status" value="1"/>
</dbReference>
<dbReference type="Gene3D" id="1.20.1530.20">
    <property type="match status" value="1"/>
</dbReference>
<comment type="subcellular location">
    <subcellularLocation>
        <location evidence="1">Membrane</location>
        <topology evidence="1">Multi-pass membrane protein</topology>
    </subcellularLocation>
</comment>
<evidence type="ECO:0000259" key="6">
    <source>
        <dbReference type="Pfam" id="PF00999"/>
    </source>
</evidence>
<dbReference type="InterPro" id="IPR038770">
    <property type="entry name" value="Na+/solute_symporter_sf"/>
</dbReference>
<keyword evidence="3" id="KW-1133">Transmembrane helix</keyword>
<dbReference type="AlphaFoldDB" id="A0A7S1TD84"/>
<keyword evidence="4" id="KW-0472">Membrane</keyword>
<evidence type="ECO:0000256" key="3">
    <source>
        <dbReference type="ARBA" id="ARBA00022989"/>
    </source>
</evidence>
<dbReference type="GO" id="GO:0015297">
    <property type="term" value="F:antiporter activity"/>
    <property type="evidence" value="ECO:0007669"/>
    <property type="project" value="InterPro"/>
</dbReference>
<evidence type="ECO:0000256" key="1">
    <source>
        <dbReference type="ARBA" id="ARBA00004141"/>
    </source>
</evidence>
<name>A0A7S1TD84_9RHOD</name>
<evidence type="ECO:0000256" key="2">
    <source>
        <dbReference type="ARBA" id="ARBA00022692"/>
    </source>
</evidence>
<dbReference type="InterPro" id="IPR006153">
    <property type="entry name" value="Cation/H_exchanger_TM"/>
</dbReference>
<evidence type="ECO:0000256" key="5">
    <source>
        <dbReference type="SAM" id="MobiDB-lite"/>
    </source>
</evidence>
<dbReference type="GO" id="GO:0016020">
    <property type="term" value="C:membrane"/>
    <property type="evidence" value="ECO:0007669"/>
    <property type="project" value="UniProtKB-SubCell"/>
</dbReference>
<sequence length="349" mass="37677">MARMDGSCAEGLAMMSFVVVPWDVDRSFGVHTKVRVRWGFEKHRRPHLLLRRPRMMHGQQGEPQPGLEPKPPQGAFIPSRGGNDSMDQAGCDDSSLKIEESAQGLKDLTASDSADGIQKDRPRSGWRRVVPLAMATTSILFCSWRLSVWRSVRPPALAAGSISVTPFKRDATERKGPPVARTKSAAVKEVHGNGTAVEAAAKTLGAATTEETREFLSRIHGPVVDSIVLLLTVMVVVPTMRRMNTSPILGYLAAGLLLGPRGFGLVGNVAGSKTLAELGVVFFLFEMGLELSTSKLRELGSDVFGLGTLQFLGTGAIFTLLGMAAKLPIESSLIIGLPNYSLRMLRLFV</sequence>
<proteinExistence type="predicted"/>
<evidence type="ECO:0000313" key="7">
    <source>
        <dbReference type="EMBL" id="CAD9233078.1"/>
    </source>
</evidence>
<reference evidence="7" key="1">
    <citation type="submission" date="2021-01" db="EMBL/GenBank/DDBJ databases">
        <authorList>
            <person name="Corre E."/>
            <person name="Pelletier E."/>
            <person name="Niang G."/>
            <person name="Scheremetjew M."/>
            <person name="Finn R."/>
            <person name="Kale V."/>
            <person name="Holt S."/>
            <person name="Cochrane G."/>
            <person name="Meng A."/>
            <person name="Brown T."/>
            <person name="Cohen L."/>
        </authorList>
    </citation>
    <scope>NUCLEOTIDE SEQUENCE</scope>
    <source>
        <strain evidence="7">SAG 36.94</strain>
    </source>
</reference>
<feature type="domain" description="Cation/H+ exchanger transmembrane" evidence="6">
    <location>
        <begin position="233"/>
        <end position="336"/>
    </location>
</feature>
<dbReference type="EMBL" id="HBGH01009315">
    <property type="protein sequence ID" value="CAD9233078.1"/>
    <property type="molecule type" value="Transcribed_RNA"/>
</dbReference>
<dbReference type="Pfam" id="PF00999">
    <property type="entry name" value="Na_H_Exchanger"/>
    <property type="match status" value="1"/>
</dbReference>
<feature type="region of interest" description="Disordered" evidence="5">
    <location>
        <begin position="50"/>
        <end position="92"/>
    </location>
</feature>
<accession>A0A7S1TD84</accession>
<gene>
    <name evidence="7" type="ORF">CCAE0312_LOCUS5163</name>
</gene>
<keyword evidence="2" id="KW-0812">Transmembrane</keyword>
<evidence type="ECO:0000256" key="4">
    <source>
        <dbReference type="ARBA" id="ARBA00023136"/>
    </source>
</evidence>
<dbReference type="GO" id="GO:1902600">
    <property type="term" value="P:proton transmembrane transport"/>
    <property type="evidence" value="ECO:0007669"/>
    <property type="project" value="InterPro"/>
</dbReference>